<feature type="signal peptide" evidence="1">
    <location>
        <begin position="1"/>
        <end position="27"/>
    </location>
</feature>
<dbReference type="KEGG" id="eri:EEI45_07520"/>
<organism evidence="2 3">
    <name type="scientific">Erysipelothrix piscisicarius</name>
    <dbReference type="NCBI Taxonomy" id="2485784"/>
    <lineage>
        <taxon>Bacteria</taxon>
        <taxon>Bacillati</taxon>
        <taxon>Bacillota</taxon>
        <taxon>Erysipelotrichia</taxon>
        <taxon>Erysipelotrichales</taxon>
        <taxon>Erysipelotrichaceae</taxon>
        <taxon>Erysipelothrix</taxon>
    </lineage>
</organism>
<dbReference type="PROSITE" id="PS51257">
    <property type="entry name" value="PROKAR_LIPOPROTEIN"/>
    <property type="match status" value="1"/>
</dbReference>
<dbReference type="AlphaFoldDB" id="A0A3Q8S856"/>
<feature type="chain" id="PRO_5039517895" description="DUF3221 domain-containing protein" evidence="1">
    <location>
        <begin position="28"/>
        <end position="115"/>
    </location>
</feature>
<accession>A0A3Q8S856</accession>
<dbReference type="Proteomes" id="UP000278804">
    <property type="component" value="Chromosome"/>
</dbReference>
<reference evidence="2 3" key="1">
    <citation type="journal article" date="2020" name="Int. J. Syst. Evol. Microbiol.">
        <title>Description of Erysipelothrix piscisicarius sp. nov., an emergent fish pathogen, and assessment of virulence using a tiger barb (Puntigrus tetrazona) infection model.</title>
        <authorList>
            <person name="Pomaranski E.K."/>
            <person name="Griffin M.J."/>
            <person name="Camus A.C."/>
            <person name="Armwood A.R."/>
            <person name="Shelley J."/>
            <person name="Waldbieser G.C."/>
            <person name="LaFrentz B.R."/>
            <person name="Garcia J.C."/>
            <person name="Yanong R."/>
            <person name="Soto E."/>
        </authorList>
    </citation>
    <scope>NUCLEOTIDE SEQUENCE [LARGE SCALE GENOMIC DNA]</scope>
    <source>
        <strain evidence="2 3">15TAL0474</strain>
    </source>
</reference>
<protein>
    <recommendedName>
        <fullName evidence="4">DUF3221 domain-containing protein</fullName>
    </recommendedName>
</protein>
<gene>
    <name evidence="2" type="ORF">EEI45_07520</name>
</gene>
<evidence type="ECO:0000313" key="2">
    <source>
        <dbReference type="EMBL" id="AZK44597.1"/>
    </source>
</evidence>
<evidence type="ECO:0008006" key="4">
    <source>
        <dbReference type="Google" id="ProtNLM"/>
    </source>
</evidence>
<evidence type="ECO:0000256" key="1">
    <source>
        <dbReference type="SAM" id="SignalP"/>
    </source>
</evidence>
<keyword evidence="1" id="KW-0732">Signal</keyword>
<name>A0A3Q8S856_9FIRM</name>
<proteinExistence type="predicted"/>
<evidence type="ECO:0000313" key="3">
    <source>
        <dbReference type="Proteomes" id="UP000278804"/>
    </source>
</evidence>
<dbReference type="EMBL" id="CP034234">
    <property type="protein sequence ID" value="AZK44597.1"/>
    <property type="molecule type" value="Genomic_DNA"/>
</dbReference>
<keyword evidence="3" id="KW-1185">Reference proteome</keyword>
<sequence length="115" mass="13129">MRSMRKGNQITLLFLLFAVLIGCQATHQTPTLITDKSSINHPFIVTYVTGKFSDYGYSVNQDEQIKIYKDSDTQWTFSQTAPDNTENIITVMWDGQSEIAETIFVQVANKVVFKR</sequence>